<accession>A0A074YGL0</accession>
<dbReference type="OrthoDB" id="3886373at2759"/>
<dbReference type="AlphaFoldDB" id="A0A074YGL0"/>
<sequence length="284" mass="32877">MAKPKSKPRTNSNAKVKVRAPPATKVTPKATVRSASVDEPDTFNTSDAVQPRSQDTHQAVTLLNLPLELLHVIFDYAADRDHLKHHRYTIRMRERETASAPNCRYPFHLRIDTRLMMSNSVGGPMRLQHLEGLLPYPLGLSTIKLTLVIHEISRDGFDFSFPVDLGVELFKRYRTKKLDSEGEVMSMHLSWRLVCIDPLLTPKSGVRRIFDWYLQELMDELHQWAASRAVHNSWSLERFVLWLERWLKTDISFYSTKGTLLGCLHAKTRYDRVLALDHYYEGAY</sequence>
<name>A0A074YGL0_AURSE</name>
<dbReference type="EMBL" id="KL584766">
    <property type="protein sequence ID" value="KEQ93222.1"/>
    <property type="molecule type" value="Genomic_DNA"/>
</dbReference>
<feature type="region of interest" description="Disordered" evidence="1">
    <location>
        <begin position="1"/>
        <end position="52"/>
    </location>
</feature>
<reference evidence="2 3" key="1">
    <citation type="journal article" date="2014" name="BMC Genomics">
        <title>Genome sequencing of four Aureobasidium pullulans varieties: biotechnological potential, stress tolerance, and description of new species.</title>
        <authorList>
            <person name="Gostin Ar C."/>
            <person name="Ohm R.A."/>
            <person name="Kogej T."/>
            <person name="Sonjak S."/>
            <person name="Turk M."/>
            <person name="Zajc J."/>
            <person name="Zalar P."/>
            <person name="Grube M."/>
            <person name="Sun H."/>
            <person name="Han J."/>
            <person name="Sharma A."/>
            <person name="Chiniquy J."/>
            <person name="Ngan C.Y."/>
            <person name="Lipzen A."/>
            <person name="Barry K."/>
            <person name="Grigoriev I.V."/>
            <person name="Gunde-Cimerman N."/>
        </authorList>
    </citation>
    <scope>NUCLEOTIDE SEQUENCE [LARGE SCALE GENOMIC DNA]</scope>
    <source>
        <strain evidence="2 3">EXF-2481</strain>
    </source>
</reference>
<protein>
    <submittedName>
        <fullName evidence="2">Uncharacterized protein</fullName>
    </submittedName>
</protein>
<evidence type="ECO:0000313" key="3">
    <source>
        <dbReference type="Proteomes" id="UP000030641"/>
    </source>
</evidence>
<dbReference type="HOGENOM" id="CLU_979985_0_0_1"/>
<feature type="compositionally biased region" description="Polar residues" evidence="1">
    <location>
        <begin position="42"/>
        <end position="52"/>
    </location>
</feature>
<evidence type="ECO:0000313" key="2">
    <source>
        <dbReference type="EMBL" id="KEQ93222.1"/>
    </source>
</evidence>
<dbReference type="Proteomes" id="UP000030641">
    <property type="component" value="Unassembled WGS sequence"/>
</dbReference>
<keyword evidence="3" id="KW-1185">Reference proteome</keyword>
<evidence type="ECO:0000256" key="1">
    <source>
        <dbReference type="SAM" id="MobiDB-lite"/>
    </source>
</evidence>
<dbReference type="RefSeq" id="XP_013341750.1">
    <property type="nucleotide sequence ID" value="XM_013486296.1"/>
</dbReference>
<gene>
    <name evidence="2" type="ORF">AUEXF2481DRAFT_31264</name>
</gene>
<dbReference type="InParanoid" id="A0A074YGL0"/>
<dbReference type="GeneID" id="25364392"/>
<organism evidence="2 3">
    <name type="scientific">Aureobasidium subglaciale (strain EXF-2481)</name>
    <name type="common">Aureobasidium pullulans var. subglaciale</name>
    <dbReference type="NCBI Taxonomy" id="1043005"/>
    <lineage>
        <taxon>Eukaryota</taxon>
        <taxon>Fungi</taxon>
        <taxon>Dikarya</taxon>
        <taxon>Ascomycota</taxon>
        <taxon>Pezizomycotina</taxon>
        <taxon>Dothideomycetes</taxon>
        <taxon>Dothideomycetidae</taxon>
        <taxon>Dothideales</taxon>
        <taxon>Saccotheciaceae</taxon>
        <taxon>Aureobasidium</taxon>
    </lineage>
</organism>
<proteinExistence type="predicted"/>